<dbReference type="AlphaFoldDB" id="A0A7Z7EV65"/>
<organism evidence="2 3">
    <name type="scientific">Pseudidiomarina aestuarii</name>
    <dbReference type="NCBI Taxonomy" id="624146"/>
    <lineage>
        <taxon>Bacteria</taxon>
        <taxon>Pseudomonadati</taxon>
        <taxon>Pseudomonadota</taxon>
        <taxon>Gammaproteobacteria</taxon>
        <taxon>Alteromonadales</taxon>
        <taxon>Idiomarinaceae</taxon>
        <taxon>Pseudidiomarina</taxon>
    </lineage>
</organism>
<dbReference type="InterPro" id="IPR051781">
    <property type="entry name" value="Metallo-dep_Hydrolase"/>
</dbReference>
<keyword evidence="2" id="KW-0378">Hydrolase</keyword>
<accession>A0A7Z7EV65</accession>
<dbReference type="Gene3D" id="3.20.20.140">
    <property type="entry name" value="Metal-dependent hydrolases"/>
    <property type="match status" value="1"/>
</dbReference>
<reference evidence="3" key="1">
    <citation type="journal article" date="2018" name="Front. Microbiol.">
        <title>Genome-Based Analysis Reveals the Taxonomy and Diversity of the Family Idiomarinaceae.</title>
        <authorList>
            <person name="Liu Y."/>
            <person name="Lai Q."/>
            <person name="Shao Z."/>
        </authorList>
    </citation>
    <scope>NUCLEOTIDE SEQUENCE [LARGE SCALE GENOMIC DNA]</scope>
    <source>
        <strain evidence="3">KYW314</strain>
    </source>
</reference>
<dbReference type="InterPro" id="IPR011059">
    <property type="entry name" value="Metal-dep_hydrolase_composite"/>
</dbReference>
<keyword evidence="3" id="KW-1185">Reference proteome</keyword>
<dbReference type="InterPro" id="IPR032466">
    <property type="entry name" value="Metal_Hydrolase"/>
</dbReference>
<dbReference type="EMBL" id="PIPR01000001">
    <property type="protein sequence ID" value="RUO42339.1"/>
    <property type="molecule type" value="Genomic_DNA"/>
</dbReference>
<protein>
    <submittedName>
        <fullName evidence="2">Amidohydrolase</fullName>
    </submittedName>
</protein>
<dbReference type="PANTHER" id="PTHR43135:SF3">
    <property type="entry name" value="ALPHA-D-RIBOSE 1-METHYLPHOSPHONATE 5-TRIPHOSPHATE DIPHOSPHATASE"/>
    <property type="match status" value="1"/>
</dbReference>
<dbReference type="InterPro" id="IPR006680">
    <property type="entry name" value="Amidohydro-rel"/>
</dbReference>
<proteinExistence type="predicted"/>
<dbReference type="SUPFAM" id="SSF51338">
    <property type="entry name" value="Composite domain of metallo-dependent hydrolases"/>
    <property type="match status" value="1"/>
</dbReference>
<feature type="domain" description="Amidohydrolase-related" evidence="1">
    <location>
        <begin position="82"/>
        <end position="427"/>
    </location>
</feature>
<dbReference type="PANTHER" id="PTHR43135">
    <property type="entry name" value="ALPHA-D-RIBOSE 1-METHYLPHOSPHONATE 5-TRIPHOSPHATE DIPHOSPHATASE"/>
    <property type="match status" value="1"/>
</dbReference>
<dbReference type="Proteomes" id="UP000287766">
    <property type="component" value="Unassembled WGS sequence"/>
</dbReference>
<dbReference type="GO" id="GO:0016810">
    <property type="term" value="F:hydrolase activity, acting on carbon-nitrogen (but not peptide) bonds"/>
    <property type="evidence" value="ECO:0007669"/>
    <property type="project" value="InterPro"/>
</dbReference>
<dbReference type="Pfam" id="PF01979">
    <property type="entry name" value="Amidohydro_1"/>
    <property type="match status" value="1"/>
</dbReference>
<dbReference type="Gene3D" id="2.30.40.10">
    <property type="entry name" value="Urease, subunit C, domain 1"/>
    <property type="match status" value="1"/>
</dbReference>
<comment type="caution">
    <text evidence="2">The sequence shown here is derived from an EMBL/GenBank/DDBJ whole genome shotgun (WGS) entry which is preliminary data.</text>
</comment>
<evidence type="ECO:0000313" key="3">
    <source>
        <dbReference type="Proteomes" id="UP000287766"/>
    </source>
</evidence>
<evidence type="ECO:0000259" key="1">
    <source>
        <dbReference type="Pfam" id="PF01979"/>
    </source>
</evidence>
<dbReference type="SUPFAM" id="SSF51556">
    <property type="entry name" value="Metallo-dependent hydrolases"/>
    <property type="match status" value="1"/>
</dbReference>
<name>A0A7Z7EV65_9GAMM</name>
<sequence>MVSFFLVSILFLTGCQNDKAAASDVVADTVIRNVHIVDVSGTSPKIGEDRTIFIENDRISAVLPADAATPVGATVIDGAGGYVVAGFAEMHGHVPPASSFGQLPERYLEDVLFLYVANGVTTVRGMLGYPHQLDLKASIAAGEMVGPTLYLAGPSFNGNSIESPEAATQRVIDQRDEGWDLLKVHPGLTLAEYQAMARTARDADMEFGGHVPSEVGLANALNEGQRTIDHLDGYLEFVDAMNRPITTEELQQLVDMSLAADVAVVPTQALWATLIGAGNSEELLAYPELAYVPQQVSDGWRGFLENPSTSYFNESTAAVQHANRQQLLKALYDGGVDIIFGTDAPQLFSVPGFSMHHEIRFMQDAGIPADAIIRSATVAAGEYFVEKDSFGLIAAGQRADFMIVNGNPLEDMTRLSDTQGVMVRGQWLSRAAIDSRLAEIKGANGY</sequence>
<evidence type="ECO:0000313" key="2">
    <source>
        <dbReference type="EMBL" id="RUO42339.1"/>
    </source>
</evidence>
<gene>
    <name evidence="2" type="ORF">CWE22_07400</name>
</gene>